<protein>
    <recommendedName>
        <fullName evidence="1">Acetyl-coenzyme A synthetase N-terminal domain-containing protein</fullName>
    </recommendedName>
</protein>
<name>S2E5X4_9ARCH</name>
<evidence type="ECO:0000259" key="1">
    <source>
        <dbReference type="Pfam" id="PF16177"/>
    </source>
</evidence>
<evidence type="ECO:0000313" key="2">
    <source>
        <dbReference type="EMBL" id="EPA06550.1"/>
    </source>
</evidence>
<dbReference type="Proteomes" id="UP000014065">
    <property type="component" value="Unassembled WGS sequence"/>
</dbReference>
<keyword evidence="3" id="KW-1185">Reference proteome</keyword>
<gene>
    <name evidence="2" type="ORF">BG20_I1153</name>
</gene>
<comment type="caution">
    <text evidence="2">The sequence shown here is derived from an EMBL/GenBank/DDBJ whole genome shotgun (WGS) entry which is preliminary data.</text>
</comment>
<dbReference type="EMBL" id="AHJG01000035">
    <property type="protein sequence ID" value="EPA06550.1"/>
    <property type="molecule type" value="Genomic_DNA"/>
</dbReference>
<dbReference type="AlphaFoldDB" id="S2E5X4"/>
<evidence type="ECO:0000313" key="3">
    <source>
        <dbReference type="Proteomes" id="UP000014065"/>
    </source>
</evidence>
<dbReference type="RefSeq" id="WP_010189942.1">
    <property type="nucleotide sequence ID" value="NZ_AHJG01000035.1"/>
</dbReference>
<reference evidence="2 3" key="1">
    <citation type="journal article" date="2012" name="J. Bacteriol.">
        <title>Genome Sequence of "Candidatus Nitrosoarchaeum limnia" BG20, a Low-Salinity Ammonia-Oxidizing Archaeon from the San Francisco Bay Estuary.</title>
        <authorList>
            <person name="Mosier A.C."/>
            <person name="Allen E.E."/>
            <person name="Kim M."/>
            <person name="Ferriera S."/>
            <person name="Francis C.A."/>
        </authorList>
    </citation>
    <scope>NUCLEOTIDE SEQUENCE [LARGE SCALE GENOMIC DNA]</scope>
    <source>
        <strain evidence="2 3">BG20</strain>
    </source>
</reference>
<accession>S2E5X4</accession>
<dbReference type="SUPFAM" id="SSF56801">
    <property type="entry name" value="Acetyl-CoA synthetase-like"/>
    <property type="match status" value="1"/>
</dbReference>
<sequence>MTDFVFTPTDQQIQNSNIYKFMKKYDVSNLQQLSIKANENLEWFWQEVENYFGIIWDTPYTKVLDTSKGIPWSKWYVDGKTNIYKSSVEKFAKKNPDKTAYVFVSEDDKVSKITYSELDIKSQQTCKCPQIIRCL</sequence>
<organism evidence="2 3">
    <name type="scientific">Candidatus Nitrosarchaeum limnium BG20</name>
    <dbReference type="NCBI Taxonomy" id="859192"/>
    <lineage>
        <taxon>Archaea</taxon>
        <taxon>Nitrososphaerota</taxon>
        <taxon>Nitrososphaeria</taxon>
        <taxon>Nitrosopumilales</taxon>
        <taxon>Nitrosopumilaceae</taxon>
        <taxon>Nitrosarchaeum</taxon>
    </lineage>
</organism>
<dbReference type="InterPro" id="IPR042099">
    <property type="entry name" value="ANL_N_sf"/>
</dbReference>
<proteinExistence type="predicted"/>
<dbReference type="InterPro" id="IPR032387">
    <property type="entry name" value="ACAS_N"/>
</dbReference>
<dbReference type="Gene3D" id="3.40.50.12780">
    <property type="entry name" value="N-terminal domain of ligase-like"/>
    <property type="match status" value="1"/>
</dbReference>
<feature type="domain" description="Acetyl-coenzyme A synthetase N-terminal" evidence="1">
    <location>
        <begin position="33"/>
        <end position="83"/>
    </location>
</feature>
<dbReference type="Pfam" id="PF16177">
    <property type="entry name" value="ACAS_N"/>
    <property type="match status" value="1"/>
</dbReference>